<keyword evidence="1" id="KW-0472">Membrane</keyword>
<dbReference type="Proteomes" id="UP001589707">
    <property type="component" value="Unassembled WGS sequence"/>
</dbReference>
<keyword evidence="1" id="KW-0812">Transmembrane</keyword>
<keyword evidence="1" id="KW-1133">Transmembrane helix</keyword>
<feature type="transmembrane region" description="Helical" evidence="1">
    <location>
        <begin position="26"/>
        <end position="47"/>
    </location>
</feature>
<keyword evidence="4" id="KW-1185">Reference proteome</keyword>
<dbReference type="Pfam" id="PF07331">
    <property type="entry name" value="TctB"/>
    <property type="match status" value="1"/>
</dbReference>
<feature type="transmembrane region" description="Helical" evidence="1">
    <location>
        <begin position="160"/>
        <end position="183"/>
    </location>
</feature>
<organism evidence="3 4">
    <name type="scientific">Brevibacterium otitidis</name>
    <dbReference type="NCBI Taxonomy" id="53364"/>
    <lineage>
        <taxon>Bacteria</taxon>
        <taxon>Bacillati</taxon>
        <taxon>Actinomycetota</taxon>
        <taxon>Actinomycetes</taxon>
        <taxon>Micrococcales</taxon>
        <taxon>Brevibacteriaceae</taxon>
        <taxon>Brevibacterium</taxon>
    </lineage>
</organism>
<name>A0ABV5X1Q5_9MICO</name>
<feature type="transmembrane region" description="Helical" evidence="1">
    <location>
        <begin position="59"/>
        <end position="80"/>
    </location>
</feature>
<accession>A0ABV5X1Q5</accession>
<comment type="caution">
    <text evidence="3">The sequence shown here is derived from an EMBL/GenBank/DDBJ whole genome shotgun (WGS) entry which is preliminary data.</text>
</comment>
<dbReference type="RefSeq" id="WP_376840183.1">
    <property type="nucleotide sequence ID" value="NZ_JBHMAU010000052.1"/>
</dbReference>
<dbReference type="InterPro" id="IPR009936">
    <property type="entry name" value="DUF1468"/>
</dbReference>
<feature type="domain" description="DUF1468" evidence="2">
    <location>
        <begin position="27"/>
        <end position="186"/>
    </location>
</feature>
<sequence length="193" mass="20006">MTTDNSTTAPESADAQTSWWTGRSGLVLALIMAAFGTYMLYTVLTMQVAEDADKPGPQFVPAVIATASYVLAALLAVAYIRKPEPPVEAGGAVSGGCTADSDDLTAGQGEHRTFSDYTSLAWAIGGFAAFVFLLEPLGWLLSAAGLYWCITRAMGSTKPLFDATVALTVSAMIYLALGVSLGLNLPSGILGGL</sequence>
<evidence type="ECO:0000313" key="4">
    <source>
        <dbReference type="Proteomes" id="UP001589707"/>
    </source>
</evidence>
<protein>
    <submittedName>
        <fullName evidence="3">Tripartite tricarboxylate transporter TctB family protein</fullName>
    </submittedName>
</protein>
<gene>
    <name evidence="3" type="ORF">ACFFN1_08130</name>
</gene>
<proteinExistence type="predicted"/>
<evidence type="ECO:0000256" key="1">
    <source>
        <dbReference type="SAM" id="Phobius"/>
    </source>
</evidence>
<evidence type="ECO:0000313" key="3">
    <source>
        <dbReference type="EMBL" id="MFB9776370.1"/>
    </source>
</evidence>
<evidence type="ECO:0000259" key="2">
    <source>
        <dbReference type="Pfam" id="PF07331"/>
    </source>
</evidence>
<dbReference type="EMBL" id="JBHMAU010000052">
    <property type="protein sequence ID" value="MFB9776370.1"/>
    <property type="molecule type" value="Genomic_DNA"/>
</dbReference>
<feature type="transmembrane region" description="Helical" evidence="1">
    <location>
        <begin position="120"/>
        <end position="148"/>
    </location>
</feature>
<reference evidence="3 4" key="1">
    <citation type="submission" date="2024-09" db="EMBL/GenBank/DDBJ databases">
        <authorList>
            <person name="Sun Q."/>
            <person name="Mori K."/>
        </authorList>
    </citation>
    <scope>NUCLEOTIDE SEQUENCE [LARGE SCALE GENOMIC DNA]</scope>
    <source>
        <strain evidence="3 4">JCM 11683</strain>
    </source>
</reference>